<name>A0A8T1TQA7_9STRA</name>
<organism evidence="1 2">
    <name type="scientific">Phytophthora cactorum</name>
    <dbReference type="NCBI Taxonomy" id="29920"/>
    <lineage>
        <taxon>Eukaryota</taxon>
        <taxon>Sar</taxon>
        <taxon>Stramenopiles</taxon>
        <taxon>Oomycota</taxon>
        <taxon>Peronosporomycetes</taxon>
        <taxon>Peronosporales</taxon>
        <taxon>Peronosporaceae</taxon>
        <taxon>Phytophthora</taxon>
    </lineage>
</organism>
<evidence type="ECO:0000313" key="2">
    <source>
        <dbReference type="Proteomes" id="UP000688947"/>
    </source>
</evidence>
<gene>
    <name evidence="1" type="ORF">JG687_00018136</name>
</gene>
<proteinExistence type="predicted"/>
<protein>
    <submittedName>
        <fullName evidence="1">Uncharacterized protein</fullName>
    </submittedName>
</protein>
<dbReference type="EMBL" id="JAENGZ010002360">
    <property type="protein sequence ID" value="KAG6943951.1"/>
    <property type="molecule type" value="Genomic_DNA"/>
</dbReference>
<accession>A0A8T1TQA7</accession>
<dbReference type="Proteomes" id="UP000688947">
    <property type="component" value="Unassembled WGS sequence"/>
</dbReference>
<reference evidence="1" key="1">
    <citation type="submission" date="2021-01" db="EMBL/GenBank/DDBJ databases">
        <title>Phytophthora aleatoria, a newly-described species from Pinus radiata is distinct from Phytophthora cactorum isolates based on comparative genomics.</title>
        <authorList>
            <person name="Mcdougal R."/>
            <person name="Panda P."/>
            <person name="Williams N."/>
            <person name="Studholme D.J."/>
        </authorList>
    </citation>
    <scope>NUCLEOTIDE SEQUENCE</scope>
    <source>
        <strain evidence="1">NZFS 3830</strain>
    </source>
</reference>
<dbReference type="OrthoDB" id="10276610at2759"/>
<dbReference type="AlphaFoldDB" id="A0A8T1TQA7"/>
<evidence type="ECO:0000313" key="1">
    <source>
        <dbReference type="EMBL" id="KAG6943951.1"/>
    </source>
</evidence>
<dbReference type="VEuPathDB" id="FungiDB:PC110_g17449"/>
<comment type="caution">
    <text evidence="1">The sequence shown here is derived from an EMBL/GenBank/DDBJ whole genome shotgun (WGS) entry which is preliminary data.</text>
</comment>
<sequence>MVSRLARDVKRLSFDGCHTRTAVFYSQQLAPLWVGTTMIQTGTMELANTNRNAANTEVDTFSPAQLKQQC</sequence>